<dbReference type="Gramene" id="ESR39855">
    <property type="protein sequence ID" value="ESR39855"/>
    <property type="gene ID" value="CICLE_v10027098mg"/>
</dbReference>
<dbReference type="EMBL" id="KI536925">
    <property type="protein sequence ID" value="ESR39855.1"/>
    <property type="molecule type" value="Genomic_DNA"/>
</dbReference>
<evidence type="ECO:0000313" key="1">
    <source>
        <dbReference type="EMBL" id="ESR39855.1"/>
    </source>
</evidence>
<dbReference type="KEGG" id="cic:CICLE_v10027098mg"/>
<sequence length="67" mass="7832">MSTHWEESIIKGKKKSQAVWSLCVCSSKVKRSFNTHYTSITPWHKDSMLIFQKIKNPLTSLEIIQDH</sequence>
<dbReference type="Proteomes" id="UP000030687">
    <property type="component" value="Unassembled WGS sequence"/>
</dbReference>
<gene>
    <name evidence="1" type="ORF">CICLE_v10027098mg</name>
</gene>
<organism evidence="1 2">
    <name type="scientific">Citrus clementina</name>
    <name type="common">Clementine</name>
    <name type="synonym">Citrus deliciosa x Citrus sinensis</name>
    <dbReference type="NCBI Taxonomy" id="85681"/>
    <lineage>
        <taxon>Eukaryota</taxon>
        <taxon>Viridiplantae</taxon>
        <taxon>Streptophyta</taxon>
        <taxon>Embryophyta</taxon>
        <taxon>Tracheophyta</taxon>
        <taxon>Spermatophyta</taxon>
        <taxon>Magnoliopsida</taxon>
        <taxon>eudicotyledons</taxon>
        <taxon>Gunneridae</taxon>
        <taxon>Pentapetalae</taxon>
        <taxon>rosids</taxon>
        <taxon>malvids</taxon>
        <taxon>Sapindales</taxon>
        <taxon>Rutaceae</taxon>
        <taxon>Aurantioideae</taxon>
        <taxon>Citrus</taxon>
    </lineage>
</organism>
<dbReference type="InParanoid" id="V4SLV3"/>
<name>V4SLV3_CITCL</name>
<reference evidence="1 2" key="1">
    <citation type="submission" date="2013-10" db="EMBL/GenBank/DDBJ databases">
        <authorList>
            <consortium name="International Citrus Genome Consortium"/>
            <person name="Jenkins J."/>
            <person name="Schmutz J."/>
            <person name="Prochnik S."/>
            <person name="Rokhsar D."/>
            <person name="Gmitter F."/>
            <person name="Ollitrault P."/>
            <person name="Machado M."/>
            <person name="Talon M."/>
            <person name="Wincker P."/>
            <person name="Jaillon O."/>
            <person name="Morgante M."/>
        </authorList>
    </citation>
    <scope>NUCLEOTIDE SEQUENCE</scope>
    <source>
        <strain evidence="2">cv. Clemenules</strain>
    </source>
</reference>
<evidence type="ECO:0000313" key="2">
    <source>
        <dbReference type="Proteomes" id="UP000030687"/>
    </source>
</evidence>
<protein>
    <submittedName>
        <fullName evidence="1">Uncharacterized protein</fullName>
    </submittedName>
</protein>
<proteinExistence type="predicted"/>
<dbReference type="AlphaFoldDB" id="V4SLV3"/>
<accession>V4SLV3</accession>
<keyword evidence="2" id="KW-1185">Reference proteome</keyword>